<organism evidence="2 3">
    <name type="scientific">Candidatus Magnetominusculus xianensis</name>
    <dbReference type="NCBI Taxonomy" id="1748249"/>
    <lineage>
        <taxon>Bacteria</taxon>
        <taxon>Pseudomonadati</taxon>
        <taxon>Nitrospirota</taxon>
        <taxon>Nitrospiria</taxon>
        <taxon>Nitrospirales</taxon>
        <taxon>Nitrospiraceae</taxon>
        <taxon>Candidatus Magnetominusculus</taxon>
    </lineage>
</organism>
<name>A0ABR5SAY9_9BACT</name>
<dbReference type="Proteomes" id="UP000060487">
    <property type="component" value="Unassembled WGS sequence"/>
</dbReference>
<evidence type="ECO:0000313" key="3">
    <source>
        <dbReference type="Proteomes" id="UP000060487"/>
    </source>
</evidence>
<gene>
    <name evidence="2" type="ORF">ASN18_3364</name>
</gene>
<dbReference type="Pfam" id="PF23899">
    <property type="entry name" value="SU10_portal"/>
    <property type="match status" value="1"/>
</dbReference>
<accession>A0ABR5SAY9</accession>
<dbReference type="EMBL" id="LNQR01000150">
    <property type="protein sequence ID" value="KWT73782.1"/>
    <property type="molecule type" value="Genomic_DNA"/>
</dbReference>
<reference evidence="2 3" key="1">
    <citation type="submission" date="2015-11" db="EMBL/GenBank/DDBJ databases">
        <authorList>
            <person name="Lin W."/>
        </authorList>
    </citation>
    <scope>NUCLEOTIDE SEQUENCE [LARGE SCALE GENOMIC DNA]</scope>
    <source>
        <strain evidence="2 3">HCH-1</strain>
    </source>
</reference>
<evidence type="ECO:0000256" key="1">
    <source>
        <dbReference type="SAM" id="MobiDB-lite"/>
    </source>
</evidence>
<dbReference type="InterPro" id="IPR056909">
    <property type="entry name" value="SU10_portal"/>
</dbReference>
<comment type="caution">
    <text evidence="2">The sequence shown here is derived from an EMBL/GenBank/DDBJ whole genome shotgun (WGS) entry which is preliminary data.</text>
</comment>
<feature type="region of interest" description="Disordered" evidence="1">
    <location>
        <begin position="647"/>
        <end position="680"/>
    </location>
</feature>
<protein>
    <recommendedName>
        <fullName evidence="4">Portal protein</fullName>
    </recommendedName>
</protein>
<evidence type="ECO:0000313" key="2">
    <source>
        <dbReference type="EMBL" id="KWT73782.1"/>
    </source>
</evidence>
<proteinExistence type="predicted"/>
<evidence type="ECO:0008006" key="4">
    <source>
        <dbReference type="Google" id="ProtNLM"/>
    </source>
</evidence>
<dbReference type="RefSeq" id="WP_085053944.1">
    <property type="nucleotide sequence ID" value="NZ_LNQR01000150.1"/>
</dbReference>
<keyword evidence="3" id="KW-1185">Reference proteome</keyword>
<sequence>MAEKYEQLGPPKDMNLLDDVVPSQLAGLIQKSFAESKLLRARIDKIIIDAERAVSGDYDPGKLALIAQLKGSTSFVELTGAICRMARAILIDVLFQPGKQMWEIQGLPVPQPDYETKSALIDTAHIRMKLGGLHHGHHDKVKDVLEDYILPIMQKVAEAHVRETTAAAVEEVSNIIEDQLVEGGFYTAIEEFLDYFVKYPAAFIKGPVFVKDKAMNWVDDRSGERQLKGIEKTMPIYKAVHPKDIFPAPDSISIDDSWLIHRESLLPGDLYDLIGTPGFDEEAIRAALTDYQHGYHEQAPADMVLNTLEYRHNPEMTQSKKIDILEYWGPLQGQMLLDYGMTASEIEDPVKSYDVCVYVCGRHVLKAMLNPDPLGRKPFAKCSYNEIPGRFWGEGIPKIIDDIQTACNQVVRALLNNAAIASGPQVERSVDRLVSGASNSMIPWGVWDVTDVQMSGAPAIRFYQPQIIVTPLIQIFQHFKALAHEFSGVPSFNFGNATAQDTTSTASGFSMLISQTAKSMKLIVLNIDTRITEPILNRHYYFGIWFRYFKAIRDTKIIAKGSSSLIAKEQQSIRRNEFMQTIQLPLFQGLIPREGLINMIKEMALSLEIDVEKLFPEESQTAAGSVAAAGTPPSAVSISPAANGGNLPAAMSINPAGDRSSGQDFSLYDQRPQIRQGGVR</sequence>